<dbReference type="Proteomes" id="UP000281245">
    <property type="component" value="Unassembled WGS sequence"/>
</dbReference>
<dbReference type="EMBL" id="QWIJ01001805">
    <property type="protein sequence ID" value="RMX73480.1"/>
    <property type="molecule type" value="Genomic_DNA"/>
</dbReference>
<accession>A0A3M6W5I8</accession>
<evidence type="ECO:0000313" key="2">
    <source>
        <dbReference type="Proteomes" id="UP000281245"/>
    </source>
</evidence>
<gene>
    <name evidence="1" type="ORF">D0869_13562</name>
</gene>
<dbReference type="AlphaFoldDB" id="A0A3M6W5I8"/>
<organism evidence="1 2">
    <name type="scientific">Hortaea werneckii</name>
    <name type="common">Black yeast</name>
    <name type="synonym">Cladosporium werneckii</name>
    <dbReference type="NCBI Taxonomy" id="91943"/>
    <lineage>
        <taxon>Eukaryota</taxon>
        <taxon>Fungi</taxon>
        <taxon>Dikarya</taxon>
        <taxon>Ascomycota</taxon>
        <taxon>Pezizomycotina</taxon>
        <taxon>Dothideomycetes</taxon>
        <taxon>Dothideomycetidae</taxon>
        <taxon>Mycosphaerellales</taxon>
        <taxon>Teratosphaeriaceae</taxon>
        <taxon>Hortaea</taxon>
    </lineage>
</organism>
<sequence>MQHKSFSVCLTAELLKRSDIANIALSIEINEMEETDSTTSMLQKIELRTMKKVALCTEETEAHGKFNEQLASPLFSKLPRELRDLIWAYSTAPYEDPDGKFDETAYYYRPGHTARLKSDTALLLTCRRVWLEANAMPMLQAEHSFYFHRAAPDARNSQWMSRLTDKNRRDFGHLHMFAQMFAIERLTSDLGHVRRFFLSESPKPNDFQPRMMHVTIRHTDWWFWENEEPLRLSWDWVQALLDSADLRNTEIIKLELETLDYKVDQLEPILEKIRQLESLEYKTHLIDGKPAKSKFVLCRDPEVYSWEGPVNIDGQKFEPYEGKKMLKYHVVTLTWKLCFPEFPSGLVPRLRLNPRIELPYSAPPDIPEIAPQVARPFFQTSPLSRRNGVFKIGSGRMTRKRKAMELAQDERMIFKMRTANLHVRWVEASRAEMTEGIRMRQFDASMGQLSVDKIELRWKGENSLLTFGEDIPPTRLPAGPR</sequence>
<evidence type="ECO:0000313" key="1">
    <source>
        <dbReference type="EMBL" id="RMX73480.1"/>
    </source>
</evidence>
<dbReference type="OrthoDB" id="288942at2759"/>
<comment type="caution">
    <text evidence="1">The sequence shown here is derived from an EMBL/GenBank/DDBJ whole genome shotgun (WGS) entry which is preliminary data.</text>
</comment>
<proteinExistence type="predicted"/>
<name>A0A3M6W5I8_HORWE</name>
<protein>
    <submittedName>
        <fullName evidence="1">Uncharacterized protein</fullName>
    </submittedName>
</protein>
<reference evidence="1 2" key="1">
    <citation type="journal article" date="2018" name="BMC Genomics">
        <title>Genomic evidence for intraspecific hybridization in a clonal and extremely halotolerant yeast.</title>
        <authorList>
            <person name="Gostincar C."/>
            <person name="Stajich J.E."/>
            <person name="Zupancic J."/>
            <person name="Zalar P."/>
            <person name="Gunde-Cimerman N."/>
        </authorList>
    </citation>
    <scope>NUCLEOTIDE SEQUENCE [LARGE SCALE GENOMIC DNA]</scope>
    <source>
        <strain evidence="1 2">EXF-6656</strain>
    </source>
</reference>